<dbReference type="RefSeq" id="WP_090284271.1">
    <property type="nucleotide sequence ID" value="NZ_FMWO01000030.1"/>
</dbReference>
<dbReference type="Proteomes" id="UP000198729">
    <property type="component" value="Unassembled WGS sequence"/>
</dbReference>
<evidence type="ECO:0000313" key="3">
    <source>
        <dbReference type="Proteomes" id="UP000198729"/>
    </source>
</evidence>
<dbReference type="STRING" id="51642.NSMM_240020"/>
<name>A0A1G5SBT5_9PROT</name>
<dbReference type="OrthoDB" id="8544937at2"/>
<keyword evidence="1" id="KW-0812">Transmembrane</keyword>
<dbReference type="AlphaFoldDB" id="A0A1G5SBT5"/>
<sequence>MRRPLISFSLLLPCLLVAILFVPYTMNLIAHAWFGDKQFNSLVMTKLPVDGSVVSLPAEIKQYEPFTITLQLDTDKLAQRINRIVDKSPAGVSIQHIEGRVYPEMQAELTTALLSFEPHGPQPQIYTSYDETSWAWSVTPNESGRHTISIKLHLQTENEGQTGAKIVDLAEIQIFAQKNPAEWMRRYGNWLIVILLIAAGFWWKFRR</sequence>
<proteinExistence type="predicted"/>
<accession>A0A1G5SBT5</accession>
<reference evidence="2 3" key="1">
    <citation type="submission" date="2016-10" db="EMBL/GenBank/DDBJ databases">
        <authorList>
            <person name="de Groot N.N."/>
        </authorList>
    </citation>
    <scope>NUCLEOTIDE SEQUENCE [LARGE SCALE GENOMIC DNA]</scope>
    <source>
        <strain evidence="2">1</strain>
    </source>
</reference>
<feature type="transmembrane region" description="Helical" evidence="1">
    <location>
        <begin position="187"/>
        <end position="205"/>
    </location>
</feature>
<organism evidence="2 3">
    <name type="scientific">Nitrosomonas mobilis</name>
    <dbReference type="NCBI Taxonomy" id="51642"/>
    <lineage>
        <taxon>Bacteria</taxon>
        <taxon>Pseudomonadati</taxon>
        <taxon>Pseudomonadota</taxon>
        <taxon>Betaproteobacteria</taxon>
        <taxon>Nitrosomonadales</taxon>
        <taxon>Nitrosomonadaceae</taxon>
        <taxon>Nitrosomonas</taxon>
    </lineage>
</organism>
<evidence type="ECO:0000256" key="1">
    <source>
        <dbReference type="SAM" id="Phobius"/>
    </source>
</evidence>
<dbReference type="EMBL" id="FMWO01000030">
    <property type="protein sequence ID" value="SCZ84636.1"/>
    <property type="molecule type" value="Genomic_DNA"/>
</dbReference>
<keyword evidence="3" id="KW-1185">Reference proteome</keyword>
<evidence type="ECO:0000313" key="2">
    <source>
        <dbReference type="EMBL" id="SCZ84636.1"/>
    </source>
</evidence>
<evidence type="ECO:0008006" key="4">
    <source>
        <dbReference type="Google" id="ProtNLM"/>
    </source>
</evidence>
<keyword evidence="1" id="KW-0472">Membrane</keyword>
<gene>
    <name evidence="2" type="ORF">NSMM_240020</name>
</gene>
<protein>
    <recommendedName>
        <fullName evidence="4">Transmembrane protein</fullName>
    </recommendedName>
</protein>
<keyword evidence="1" id="KW-1133">Transmembrane helix</keyword>